<evidence type="ECO:0000313" key="5">
    <source>
        <dbReference type="Proteomes" id="UP000246114"/>
    </source>
</evidence>
<protein>
    <submittedName>
        <fullName evidence="3">VTC domain-containing protein</fullName>
    </submittedName>
</protein>
<dbReference type="STRING" id="1529.SAMN04487885_10310"/>
<dbReference type="GO" id="GO:0006799">
    <property type="term" value="P:polyphosphate biosynthetic process"/>
    <property type="evidence" value="ECO:0007669"/>
    <property type="project" value="UniProtKB-ARBA"/>
</dbReference>
<reference evidence="2 5" key="2">
    <citation type="submission" date="2018-03" db="EMBL/GenBank/DDBJ databases">
        <title>The uncultured portion of the human microbiome is neutrally assembled.</title>
        <authorList>
            <person name="Jeraldo P."/>
            <person name="Boardman L."/>
            <person name="White B.A."/>
            <person name="Nelson H."/>
            <person name="Goldenfeld N."/>
            <person name="Chia N."/>
        </authorList>
    </citation>
    <scope>NUCLEOTIDE SEQUENCE [LARGE SCALE GENOMIC DNA]</scope>
    <source>
        <strain evidence="2">CIM:MAG 903</strain>
    </source>
</reference>
<proteinExistence type="predicted"/>
<dbReference type="GeneID" id="90545380"/>
<evidence type="ECO:0000259" key="1">
    <source>
        <dbReference type="Pfam" id="PF09359"/>
    </source>
</evidence>
<dbReference type="AlphaFoldDB" id="A0A1I2JWA7"/>
<dbReference type="EMBL" id="FOOE01000003">
    <property type="protein sequence ID" value="SFF57091.1"/>
    <property type="molecule type" value="Genomic_DNA"/>
</dbReference>
<dbReference type="InterPro" id="IPR018966">
    <property type="entry name" value="VTC_domain"/>
</dbReference>
<reference evidence="3 4" key="1">
    <citation type="submission" date="2016-10" db="EMBL/GenBank/DDBJ databases">
        <authorList>
            <person name="de Groot N.N."/>
        </authorList>
    </citation>
    <scope>NUCLEOTIDE SEQUENCE [LARGE SCALE GENOMIC DNA]</scope>
    <source>
        <strain evidence="3 4">NLAE-zl-G419</strain>
    </source>
</reference>
<dbReference type="CDD" id="cd07750">
    <property type="entry name" value="PolyPPase_VTC_like"/>
    <property type="match status" value="1"/>
</dbReference>
<keyword evidence="4" id="KW-1185">Reference proteome</keyword>
<dbReference type="RefSeq" id="WP_035770633.1">
    <property type="nucleotide sequence ID" value="NZ_BAAACD010000003.1"/>
</dbReference>
<dbReference type="EMBL" id="QAMZ01000044">
    <property type="protein sequence ID" value="PWL52870.1"/>
    <property type="molecule type" value="Genomic_DNA"/>
</dbReference>
<dbReference type="Proteomes" id="UP000246114">
    <property type="component" value="Unassembled WGS sequence"/>
</dbReference>
<dbReference type="Gene3D" id="3.20.100.30">
    <property type="entry name" value="VTC, catalytic tunnel domain"/>
    <property type="match status" value="1"/>
</dbReference>
<evidence type="ECO:0000313" key="4">
    <source>
        <dbReference type="Proteomes" id="UP000182135"/>
    </source>
</evidence>
<evidence type="ECO:0000313" key="3">
    <source>
        <dbReference type="EMBL" id="SFF57091.1"/>
    </source>
</evidence>
<sequence>MSTQRRDLKTQKVLSVSRRELKYLISLTDRIYLIEALDKLLTADEYGGYNGYTVRSVYFDSITNEDYSDKREHADEKKRIRLRVYNPDDKKVKFELKRKSFGREIKESLVITRNDAMKLLNRNYRVLLKYDGPTANYAYNIMTTRLYRPVSMVEYDRRAYTHENFNTRITLDNNLRYCDFCYDLFSHNLNFKMAMPKEQTILEIKYDRFLFKQIQDALSKCDLNGKPPSKFGTSRSILKEYYY</sequence>
<name>A0A1I2JWA7_9CLOT</name>
<dbReference type="Pfam" id="PF09359">
    <property type="entry name" value="VTC"/>
    <property type="match status" value="1"/>
</dbReference>
<organism evidence="3 4">
    <name type="scientific">Clostridium cadaveris</name>
    <dbReference type="NCBI Taxonomy" id="1529"/>
    <lineage>
        <taxon>Bacteria</taxon>
        <taxon>Bacillati</taxon>
        <taxon>Bacillota</taxon>
        <taxon>Clostridia</taxon>
        <taxon>Eubacteriales</taxon>
        <taxon>Clostridiaceae</taxon>
        <taxon>Clostridium</taxon>
    </lineage>
</organism>
<dbReference type="eggNOG" id="COG5036">
    <property type="taxonomic scope" value="Bacteria"/>
</dbReference>
<gene>
    <name evidence="2" type="ORF">DBY38_09385</name>
    <name evidence="3" type="ORF">SAMN04487885_10310</name>
</gene>
<dbReference type="OrthoDB" id="9784042at2"/>
<dbReference type="InterPro" id="IPR042267">
    <property type="entry name" value="VTC_sf"/>
</dbReference>
<evidence type="ECO:0000313" key="2">
    <source>
        <dbReference type="EMBL" id="PWL52870.1"/>
    </source>
</evidence>
<dbReference type="Proteomes" id="UP000182135">
    <property type="component" value="Unassembled WGS sequence"/>
</dbReference>
<accession>A0A1I2JWA7</accession>
<feature type="domain" description="VTC" evidence="1">
    <location>
        <begin position="18"/>
        <end position="238"/>
    </location>
</feature>